<comment type="subcellular location">
    <subcellularLocation>
        <location evidence="1 7">Cell membrane</location>
        <topology evidence="1 7">Multi-pass membrane protein</topology>
    </subcellularLocation>
</comment>
<evidence type="ECO:0000256" key="1">
    <source>
        <dbReference type="ARBA" id="ARBA00004651"/>
    </source>
</evidence>
<feature type="transmembrane region" description="Helical" evidence="7">
    <location>
        <begin position="174"/>
        <end position="196"/>
    </location>
</feature>
<feature type="transmembrane region" description="Helical" evidence="7">
    <location>
        <begin position="91"/>
        <end position="112"/>
    </location>
</feature>
<feature type="transmembrane region" description="Helical" evidence="7">
    <location>
        <begin position="231"/>
        <end position="249"/>
    </location>
</feature>
<dbReference type="InterPro" id="IPR035906">
    <property type="entry name" value="MetI-like_sf"/>
</dbReference>
<evidence type="ECO:0000256" key="4">
    <source>
        <dbReference type="ARBA" id="ARBA00022692"/>
    </source>
</evidence>
<keyword evidence="6 7" id="KW-0472">Membrane</keyword>
<evidence type="ECO:0000313" key="10">
    <source>
        <dbReference type="Proteomes" id="UP000184386"/>
    </source>
</evidence>
<evidence type="ECO:0000256" key="3">
    <source>
        <dbReference type="ARBA" id="ARBA00022475"/>
    </source>
</evidence>
<evidence type="ECO:0000256" key="7">
    <source>
        <dbReference type="RuleBase" id="RU363032"/>
    </source>
</evidence>
<dbReference type="InterPro" id="IPR050809">
    <property type="entry name" value="UgpAE/MalFG_permease"/>
</dbReference>
<keyword evidence="3" id="KW-1003">Cell membrane</keyword>
<name>A0A1M6PV30_9FIRM</name>
<dbReference type="STRING" id="1121322.SAMN02745136_01751"/>
<gene>
    <name evidence="9" type="ORF">SAMN02745136_01751</name>
</gene>
<feature type="transmembrane region" description="Helical" evidence="7">
    <location>
        <begin position="27"/>
        <end position="47"/>
    </location>
</feature>
<dbReference type="PROSITE" id="PS50928">
    <property type="entry name" value="ABC_TM1"/>
    <property type="match status" value="1"/>
</dbReference>
<keyword evidence="2 7" id="KW-0813">Transport</keyword>
<comment type="similarity">
    <text evidence="7">Belongs to the binding-protein-dependent transport system permease family.</text>
</comment>
<dbReference type="SUPFAM" id="SSF161098">
    <property type="entry name" value="MetI-like"/>
    <property type="match status" value="1"/>
</dbReference>
<evidence type="ECO:0000313" key="9">
    <source>
        <dbReference type="EMBL" id="SHK11843.1"/>
    </source>
</evidence>
<dbReference type="GO" id="GO:0005886">
    <property type="term" value="C:plasma membrane"/>
    <property type="evidence" value="ECO:0007669"/>
    <property type="project" value="UniProtKB-SubCell"/>
</dbReference>
<evidence type="ECO:0000256" key="6">
    <source>
        <dbReference type="ARBA" id="ARBA00023136"/>
    </source>
</evidence>
<sequence>MKTTITGSITRQERTRRLWQQIMKHKVLYLFILPCVVWLLVFCYYPMYGALLAFKAYNYNLGILGSPWVGLQNFEEFIKSPDFWIVMKNTIIISGLKIIFGFPAPIFLALLLNEVKAAKFKKVVQTMSYLPNFVSWVVVVTLMTVIFTPYGGIVNNIRKDFGLDSVFFMGEKGYFYPMVVLSDIWKNAGWGSIIYLSALSGVSQELYEAATVDGAGHLKCTWHITLPSIKGTIGIMFIFAVGGILNAGFDQVLLLQQPANTQISEILDTFVLKTGLNYGRFEYATAIGLFKSVFAFALMALTNTVSKKFMEVSIW</sequence>
<dbReference type="InterPro" id="IPR000515">
    <property type="entry name" value="MetI-like"/>
</dbReference>
<feature type="transmembrane region" description="Helical" evidence="7">
    <location>
        <begin position="133"/>
        <end position="154"/>
    </location>
</feature>
<dbReference type="Proteomes" id="UP000184386">
    <property type="component" value="Unassembled WGS sequence"/>
</dbReference>
<evidence type="ECO:0000256" key="5">
    <source>
        <dbReference type="ARBA" id="ARBA00022989"/>
    </source>
</evidence>
<feature type="domain" description="ABC transmembrane type-1" evidence="8">
    <location>
        <begin position="87"/>
        <end position="302"/>
    </location>
</feature>
<keyword evidence="4 7" id="KW-0812">Transmembrane</keyword>
<dbReference type="PANTHER" id="PTHR43227:SF11">
    <property type="entry name" value="BLL4140 PROTEIN"/>
    <property type="match status" value="1"/>
</dbReference>
<dbReference type="GO" id="GO:0055085">
    <property type="term" value="P:transmembrane transport"/>
    <property type="evidence" value="ECO:0007669"/>
    <property type="project" value="InterPro"/>
</dbReference>
<accession>A0A1M6PV30</accession>
<dbReference type="RefSeq" id="WP_073274871.1">
    <property type="nucleotide sequence ID" value="NZ_FRAC01000009.1"/>
</dbReference>
<dbReference type="CDD" id="cd06261">
    <property type="entry name" value="TM_PBP2"/>
    <property type="match status" value="1"/>
</dbReference>
<dbReference type="PANTHER" id="PTHR43227">
    <property type="entry name" value="BLL4140 PROTEIN"/>
    <property type="match status" value="1"/>
</dbReference>
<protein>
    <submittedName>
        <fullName evidence="9">Putative aldouronate transport system permease protein</fullName>
    </submittedName>
</protein>
<feature type="transmembrane region" description="Helical" evidence="7">
    <location>
        <begin position="283"/>
        <end position="301"/>
    </location>
</feature>
<dbReference type="Gene3D" id="1.10.3720.10">
    <property type="entry name" value="MetI-like"/>
    <property type="match status" value="1"/>
</dbReference>
<reference evidence="9 10" key="1">
    <citation type="submission" date="2016-11" db="EMBL/GenBank/DDBJ databases">
        <authorList>
            <person name="Jaros S."/>
            <person name="Januszkiewicz K."/>
            <person name="Wedrychowicz H."/>
        </authorList>
    </citation>
    <scope>NUCLEOTIDE SEQUENCE [LARGE SCALE GENOMIC DNA]</scope>
    <source>
        <strain evidence="9 10">DSM 15929</strain>
    </source>
</reference>
<organism evidence="9 10">
    <name type="scientific">Anaerocolumna jejuensis DSM 15929</name>
    <dbReference type="NCBI Taxonomy" id="1121322"/>
    <lineage>
        <taxon>Bacteria</taxon>
        <taxon>Bacillati</taxon>
        <taxon>Bacillota</taxon>
        <taxon>Clostridia</taxon>
        <taxon>Lachnospirales</taxon>
        <taxon>Lachnospiraceae</taxon>
        <taxon>Anaerocolumna</taxon>
    </lineage>
</organism>
<evidence type="ECO:0000259" key="8">
    <source>
        <dbReference type="PROSITE" id="PS50928"/>
    </source>
</evidence>
<keyword evidence="5 7" id="KW-1133">Transmembrane helix</keyword>
<dbReference type="AlphaFoldDB" id="A0A1M6PV30"/>
<proteinExistence type="inferred from homology"/>
<dbReference type="Pfam" id="PF00528">
    <property type="entry name" value="BPD_transp_1"/>
    <property type="match status" value="1"/>
</dbReference>
<dbReference type="EMBL" id="FRAC01000009">
    <property type="protein sequence ID" value="SHK11843.1"/>
    <property type="molecule type" value="Genomic_DNA"/>
</dbReference>
<keyword evidence="10" id="KW-1185">Reference proteome</keyword>
<evidence type="ECO:0000256" key="2">
    <source>
        <dbReference type="ARBA" id="ARBA00022448"/>
    </source>
</evidence>